<dbReference type="RefSeq" id="XP_040689039.1">
    <property type="nucleotide sequence ID" value="XM_040838984.1"/>
</dbReference>
<feature type="compositionally biased region" description="Low complexity" evidence="1">
    <location>
        <begin position="329"/>
        <end position="345"/>
    </location>
</feature>
<dbReference type="Proteomes" id="UP000184383">
    <property type="component" value="Unassembled WGS sequence"/>
</dbReference>
<keyword evidence="3" id="KW-1185">Reference proteome</keyword>
<proteinExistence type="predicted"/>
<dbReference type="EMBL" id="KV878212">
    <property type="protein sequence ID" value="OJJ35363.1"/>
    <property type="molecule type" value="Genomic_DNA"/>
</dbReference>
<name>A0A1L9RKC9_ASPWE</name>
<gene>
    <name evidence="2" type="ORF">ASPWEDRAFT_68724</name>
</gene>
<dbReference type="AlphaFoldDB" id="A0A1L9RKC9"/>
<organism evidence="2 3">
    <name type="scientific">Aspergillus wentii DTO 134E9</name>
    <dbReference type="NCBI Taxonomy" id="1073089"/>
    <lineage>
        <taxon>Eukaryota</taxon>
        <taxon>Fungi</taxon>
        <taxon>Dikarya</taxon>
        <taxon>Ascomycota</taxon>
        <taxon>Pezizomycotina</taxon>
        <taxon>Eurotiomycetes</taxon>
        <taxon>Eurotiomycetidae</taxon>
        <taxon>Eurotiales</taxon>
        <taxon>Aspergillaceae</taxon>
        <taxon>Aspergillus</taxon>
        <taxon>Aspergillus subgen. Cremei</taxon>
    </lineage>
</organism>
<accession>A0A1L9RKC9</accession>
<reference evidence="3" key="1">
    <citation type="journal article" date="2017" name="Genome Biol.">
        <title>Comparative genomics reveals high biological diversity and specific adaptations in the industrially and medically important fungal genus Aspergillus.</title>
        <authorList>
            <person name="de Vries R.P."/>
            <person name="Riley R."/>
            <person name="Wiebenga A."/>
            <person name="Aguilar-Osorio G."/>
            <person name="Amillis S."/>
            <person name="Uchima C.A."/>
            <person name="Anderluh G."/>
            <person name="Asadollahi M."/>
            <person name="Askin M."/>
            <person name="Barry K."/>
            <person name="Battaglia E."/>
            <person name="Bayram O."/>
            <person name="Benocci T."/>
            <person name="Braus-Stromeyer S.A."/>
            <person name="Caldana C."/>
            <person name="Canovas D."/>
            <person name="Cerqueira G.C."/>
            <person name="Chen F."/>
            <person name="Chen W."/>
            <person name="Choi C."/>
            <person name="Clum A."/>
            <person name="Dos Santos R.A."/>
            <person name="Damasio A.R."/>
            <person name="Diallinas G."/>
            <person name="Emri T."/>
            <person name="Fekete E."/>
            <person name="Flipphi M."/>
            <person name="Freyberg S."/>
            <person name="Gallo A."/>
            <person name="Gournas C."/>
            <person name="Habgood R."/>
            <person name="Hainaut M."/>
            <person name="Harispe M.L."/>
            <person name="Henrissat B."/>
            <person name="Hilden K.S."/>
            <person name="Hope R."/>
            <person name="Hossain A."/>
            <person name="Karabika E."/>
            <person name="Karaffa L."/>
            <person name="Karanyi Z."/>
            <person name="Krasevec N."/>
            <person name="Kuo A."/>
            <person name="Kusch H."/>
            <person name="LaButti K."/>
            <person name="Lagendijk E.L."/>
            <person name="Lapidus A."/>
            <person name="Levasseur A."/>
            <person name="Lindquist E."/>
            <person name="Lipzen A."/>
            <person name="Logrieco A.F."/>
            <person name="MacCabe A."/>
            <person name="Maekelae M.R."/>
            <person name="Malavazi I."/>
            <person name="Melin P."/>
            <person name="Meyer V."/>
            <person name="Mielnichuk N."/>
            <person name="Miskei M."/>
            <person name="Molnar A.P."/>
            <person name="Mule G."/>
            <person name="Ngan C.Y."/>
            <person name="Orejas M."/>
            <person name="Orosz E."/>
            <person name="Ouedraogo J.P."/>
            <person name="Overkamp K.M."/>
            <person name="Park H.-S."/>
            <person name="Perrone G."/>
            <person name="Piumi F."/>
            <person name="Punt P.J."/>
            <person name="Ram A.F."/>
            <person name="Ramon A."/>
            <person name="Rauscher S."/>
            <person name="Record E."/>
            <person name="Riano-Pachon D.M."/>
            <person name="Robert V."/>
            <person name="Roehrig J."/>
            <person name="Ruller R."/>
            <person name="Salamov A."/>
            <person name="Salih N.S."/>
            <person name="Samson R.A."/>
            <person name="Sandor E."/>
            <person name="Sanguinetti M."/>
            <person name="Schuetze T."/>
            <person name="Sepcic K."/>
            <person name="Shelest E."/>
            <person name="Sherlock G."/>
            <person name="Sophianopoulou V."/>
            <person name="Squina F.M."/>
            <person name="Sun H."/>
            <person name="Susca A."/>
            <person name="Todd R.B."/>
            <person name="Tsang A."/>
            <person name="Unkles S.E."/>
            <person name="van de Wiele N."/>
            <person name="van Rossen-Uffink D."/>
            <person name="Oliveira J.V."/>
            <person name="Vesth T.C."/>
            <person name="Visser J."/>
            <person name="Yu J.-H."/>
            <person name="Zhou M."/>
            <person name="Andersen M.R."/>
            <person name="Archer D.B."/>
            <person name="Baker S.E."/>
            <person name="Benoit I."/>
            <person name="Brakhage A.A."/>
            <person name="Braus G.H."/>
            <person name="Fischer R."/>
            <person name="Frisvad J.C."/>
            <person name="Goldman G.H."/>
            <person name="Houbraken J."/>
            <person name="Oakley B."/>
            <person name="Pocsi I."/>
            <person name="Scazzocchio C."/>
            <person name="Seiboth B."/>
            <person name="vanKuyk P.A."/>
            <person name="Wortman J."/>
            <person name="Dyer P.S."/>
            <person name="Grigoriev I.V."/>
        </authorList>
    </citation>
    <scope>NUCLEOTIDE SEQUENCE [LARGE SCALE GENOMIC DNA]</scope>
    <source>
        <strain evidence="3">DTO 134E9</strain>
    </source>
</reference>
<sequence>MRTPSDPASRIGFLFKSPKKWTPQHIQAVNLREIGPVPASDIVGATNLPDDSDSTYSRLARDFTKPTKEEIIHYSSRIYRFDDSRLDAIFNTISISSIPRGDGVPQSGFFARSIMKDLRWVCDFPSKGLWLSTYFIPFQLANCHIRGKLHCDGAITREGPDGNQTPLAIYNTAIEDDEENKMKCEIPFALFLLAIAFDENPNRESYTSFVITVNDTSLRFTKAVASKSYLESLFQGRHLTECLEISRSRGYDILEVEGRRDFLRIFLGLLQFFASLCNDLLEPTEEQLKQWATCSNGFRHNKFISLFDGLATSMATATLSLEGSTSDPSPGRSESSSGEENSPENSSRDALREFGQAILRDLETERQEQTLGAQFHSIKVKTNDIHLKISLGPPDLLVRPINTRTDGGLIMMGPASGTGSDRPSGIALVSFESKRRHAGGHHRAAGQSETMNPNTLGQEVAHLLGAAMEQDEKLKDDRLDQESFLITIHGTQLRIIAAFFSSEYISYVKGEILPTHQHVWARRSRIFDLKHPSDRKMALRVTIGMVKYLYSGLAEMNELRLVAQEFRNVSLSS</sequence>
<protein>
    <submittedName>
        <fullName evidence="2">Uncharacterized protein</fullName>
    </submittedName>
</protein>
<dbReference type="OrthoDB" id="4465296at2759"/>
<feature type="region of interest" description="Disordered" evidence="1">
    <location>
        <begin position="320"/>
        <end position="349"/>
    </location>
</feature>
<evidence type="ECO:0000256" key="1">
    <source>
        <dbReference type="SAM" id="MobiDB-lite"/>
    </source>
</evidence>
<dbReference type="VEuPathDB" id="FungiDB:ASPWEDRAFT_68724"/>
<evidence type="ECO:0000313" key="2">
    <source>
        <dbReference type="EMBL" id="OJJ35363.1"/>
    </source>
</evidence>
<evidence type="ECO:0000313" key="3">
    <source>
        <dbReference type="Proteomes" id="UP000184383"/>
    </source>
</evidence>
<dbReference type="GeneID" id="63754832"/>